<dbReference type="PATRIC" id="fig|1298851.3.peg.903"/>
<evidence type="ECO:0000313" key="6">
    <source>
        <dbReference type="EMBL" id="BAT71666.1"/>
    </source>
</evidence>
<name>A0A0S3QTK6_THET7</name>
<dbReference type="InterPro" id="IPR051805">
    <property type="entry name" value="Dehydratase_Activator_Redct"/>
</dbReference>
<dbReference type="KEGG" id="ttk:TST_0866"/>
<dbReference type="EC" id="1.3.7.8" evidence="6"/>
<dbReference type="SUPFAM" id="SSF53067">
    <property type="entry name" value="Actin-like ATPase domain"/>
    <property type="match status" value="1"/>
</dbReference>
<dbReference type="GO" id="GO:0051536">
    <property type="term" value="F:iron-sulfur cluster binding"/>
    <property type="evidence" value="ECO:0007669"/>
    <property type="project" value="UniProtKB-KW"/>
</dbReference>
<keyword evidence="2" id="KW-0479">Metal-binding</keyword>
<dbReference type="InterPro" id="IPR002731">
    <property type="entry name" value="ATPase_BadF"/>
</dbReference>
<dbReference type="InterPro" id="IPR043129">
    <property type="entry name" value="ATPase_NBD"/>
</dbReference>
<accession>A0A0S3QTK6</accession>
<gene>
    <name evidence="6" type="ORF">TST_0866</name>
</gene>
<keyword evidence="4" id="KW-0411">Iron-sulfur</keyword>
<evidence type="ECO:0000259" key="5">
    <source>
        <dbReference type="Pfam" id="PF01869"/>
    </source>
</evidence>
<dbReference type="AlphaFoldDB" id="A0A0S3QTK6"/>
<dbReference type="EMBL" id="AP013035">
    <property type="protein sequence ID" value="BAT71666.1"/>
    <property type="molecule type" value="Genomic_DNA"/>
</dbReference>
<organism evidence="6 7">
    <name type="scientific">Thermosulfidibacter takaii (strain DSM 17441 / JCM 13301 / NBRC 103674 / ABI70S6)</name>
    <dbReference type="NCBI Taxonomy" id="1298851"/>
    <lineage>
        <taxon>Bacteria</taxon>
        <taxon>Pseudomonadati</taxon>
        <taxon>Thermosulfidibacterota</taxon>
        <taxon>Thermosulfidibacteria</taxon>
        <taxon>Thermosulfidibacterales</taxon>
        <taxon>Thermosulfidibacteraceae</taxon>
    </lineage>
</organism>
<dbReference type="RefSeq" id="WP_068549664.1">
    <property type="nucleotide sequence ID" value="NZ_AP013035.1"/>
</dbReference>
<dbReference type="GO" id="GO:0018522">
    <property type="term" value="F:benzoyl-CoA reductase activity"/>
    <property type="evidence" value="ECO:0007669"/>
    <property type="project" value="UniProtKB-EC"/>
</dbReference>
<dbReference type="OrthoDB" id="9802715at2"/>
<evidence type="ECO:0000313" key="7">
    <source>
        <dbReference type="Proteomes" id="UP000063234"/>
    </source>
</evidence>
<dbReference type="InterPro" id="IPR008275">
    <property type="entry name" value="CoA_E_activase_dom"/>
</dbReference>
<dbReference type="PANTHER" id="PTHR32329">
    <property type="entry name" value="BIFUNCTIONAL PROTEIN [INCLUDES 2-HYDROXYACYL-COA DEHYDRATASE (N-TER) AND ITS ACTIVATOR DOMAIN (C_TERM)-RELATED"/>
    <property type="match status" value="1"/>
</dbReference>
<comment type="cofactor">
    <cofactor evidence="1">
        <name>[4Fe-4S] cluster</name>
        <dbReference type="ChEBI" id="CHEBI:49883"/>
    </cofactor>
</comment>
<evidence type="ECO:0000256" key="3">
    <source>
        <dbReference type="ARBA" id="ARBA00023004"/>
    </source>
</evidence>
<dbReference type="Gene3D" id="3.30.420.40">
    <property type="match status" value="2"/>
</dbReference>
<dbReference type="STRING" id="1298851.TST_0866"/>
<keyword evidence="6" id="KW-0560">Oxidoreductase</keyword>
<dbReference type="GO" id="GO:0046872">
    <property type="term" value="F:metal ion binding"/>
    <property type="evidence" value="ECO:0007669"/>
    <property type="project" value="UniProtKB-KW"/>
</dbReference>
<dbReference type="Proteomes" id="UP000063234">
    <property type="component" value="Chromosome"/>
</dbReference>
<keyword evidence="3" id="KW-0408">Iron</keyword>
<feature type="domain" description="ATPase BadF/BadG/BcrA/BcrD type" evidence="5">
    <location>
        <begin position="4"/>
        <end position="244"/>
    </location>
</feature>
<sequence length="263" mass="28193">MKLVGIDAGSTYIKLAILDMELDRWTLKRVPTLPGYDSEVLKHIPENSRIVVTGYCRKVLAEKLKAKAINEIKAQSVGVALYTKDSATVLDVGGQDTKVIRLTNSNGFSDFLMNDRCAAGTGRFLEVAASRLGISVEEMDSMALKAKGSISISSMCVVFAESEIVSLLAQGIPTEEIALAVFKSVADRISAMVKGFGITGRVIFTGGAANSKCLRVLLEERLGTKVEVPIYPQFSCSMGAALIAGNVKPRELSFPGQIVSVKL</sequence>
<proteinExistence type="predicted"/>
<evidence type="ECO:0000256" key="2">
    <source>
        <dbReference type="ARBA" id="ARBA00022723"/>
    </source>
</evidence>
<protein>
    <submittedName>
        <fullName evidence="6">CoA-substrate-specific enzyme activase</fullName>
        <ecNumber evidence="6">1.3.7.8</ecNumber>
    </submittedName>
</protein>
<reference evidence="7" key="1">
    <citation type="journal article" date="2018" name="Science">
        <title>A primordial and reversible TCA cycle in a facultatively chemolithoautotrophic thermophile.</title>
        <authorList>
            <person name="Nunoura T."/>
            <person name="Chikaraishi Y."/>
            <person name="Izaki R."/>
            <person name="Suwa T."/>
            <person name="Sato T."/>
            <person name="Harada T."/>
            <person name="Mori K."/>
            <person name="Kato Y."/>
            <person name="Miyazaki M."/>
            <person name="Shimamura S."/>
            <person name="Yanagawa K."/>
            <person name="Shuto A."/>
            <person name="Ohkouchi N."/>
            <person name="Fujita N."/>
            <person name="Takaki Y."/>
            <person name="Atomi H."/>
            <person name="Takai K."/>
        </authorList>
    </citation>
    <scope>NUCLEOTIDE SEQUENCE [LARGE SCALE GENOMIC DNA]</scope>
    <source>
        <strain evidence="7">DSM 17441 / JCM 13301 / NBRC 103674 / ABI70S6</strain>
    </source>
</reference>
<dbReference type="PANTHER" id="PTHR32329:SF8">
    <property type="entry name" value="ACTIVATOR OF (R)-2-HYDROXYGLUTARYL-COA DEHYDRATASE"/>
    <property type="match status" value="1"/>
</dbReference>
<dbReference type="NCBIfam" id="TIGR00241">
    <property type="entry name" value="CoA_E_activ"/>
    <property type="match status" value="1"/>
</dbReference>
<keyword evidence="7" id="KW-1185">Reference proteome</keyword>
<evidence type="ECO:0000256" key="4">
    <source>
        <dbReference type="ARBA" id="ARBA00023014"/>
    </source>
</evidence>
<dbReference type="Pfam" id="PF01869">
    <property type="entry name" value="BcrAD_BadFG"/>
    <property type="match status" value="1"/>
</dbReference>
<evidence type="ECO:0000256" key="1">
    <source>
        <dbReference type="ARBA" id="ARBA00001966"/>
    </source>
</evidence>